<dbReference type="EMBL" id="CP182909">
    <property type="protein sequence ID" value="XPM63755.1"/>
    <property type="molecule type" value="Genomic_DNA"/>
</dbReference>
<dbReference type="Proteomes" id="UP000095472">
    <property type="component" value="Chromosome"/>
</dbReference>
<protein>
    <submittedName>
        <fullName evidence="1">Uncharacterized protein</fullName>
    </submittedName>
</protein>
<reference evidence="1 2" key="1">
    <citation type="journal article" date="2016" name="Genome Announc.">
        <title>Draft Genome Sequence of the Thermotolerant Cyanobacterium Desertifilum sp. IPPAS B-1220.</title>
        <authorList>
            <person name="Mironov K.S."/>
            <person name="Sinetova M.A."/>
            <person name="Bolatkhan K."/>
            <person name="Zayadan B.K."/>
            <person name="Ustinova V.V."/>
            <person name="Kupriyanova E.V."/>
            <person name="Skrypnik A.N."/>
            <person name="Gogoleva N.E."/>
            <person name="Gogolev Y.V."/>
            <person name="Los D.A."/>
        </authorList>
    </citation>
    <scope>NUCLEOTIDE SEQUENCE [LARGE SCALE GENOMIC DNA]</scope>
    <source>
        <strain evidence="1 2">IPPAS B-1220</strain>
    </source>
</reference>
<accession>A0ACD5GS83</accession>
<evidence type="ECO:0000313" key="1">
    <source>
        <dbReference type="EMBL" id="XPM63755.1"/>
    </source>
</evidence>
<sequence>MLDGVIAGLVKGGLLIAFVVAGLMGGEGFGGGDVTEDNIGDGLNGLLQKAATICKLLFVVKRAACIVMSDFA</sequence>
<gene>
    <name evidence="1" type="ORF">BH720_031895</name>
</gene>
<evidence type="ECO:0000313" key="2">
    <source>
        <dbReference type="Proteomes" id="UP000095472"/>
    </source>
</evidence>
<proteinExistence type="predicted"/>
<keyword evidence="2" id="KW-1185">Reference proteome</keyword>
<organism evidence="1 2">
    <name type="scientific">Desertifilum tharense IPPAS B-1220</name>
    <dbReference type="NCBI Taxonomy" id="1781255"/>
    <lineage>
        <taxon>Bacteria</taxon>
        <taxon>Bacillati</taxon>
        <taxon>Cyanobacteriota</taxon>
        <taxon>Cyanophyceae</taxon>
        <taxon>Desertifilales</taxon>
        <taxon>Desertifilaceae</taxon>
        <taxon>Desertifilum</taxon>
    </lineage>
</organism>
<name>A0ACD5GS83_9CYAN</name>